<evidence type="ECO:0000313" key="3">
    <source>
        <dbReference type="EMBL" id="KAF4664328.1"/>
    </source>
</evidence>
<proteinExistence type="predicted"/>
<dbReference type="Proteomes" id="UP000591131">
    <property type="component" value="Unassembled WGS sequence"/>
</dbReference>
<evidence type="ECO:0000256" key="1">
    <source>
        <dbReference type="SAM" id="SignalP"/>
    </source>
</evidence>
<dbReference type="AlphaFoldDB" id="A0A7J6LYF7"/>
<reference evidence="3 4" key="1">
    <citation type="submission" date="2020-04" db="EMBL/GenBank/DDBJ databases">
        <title>Perkinsus chesapeaki whole genome sequence.</title>
        <authorList>
            <person name="Bogema D.R."/>
        </authorList>
    </citation>
    <scope>NUCLEOTIDE SEQUENCE [LARGE SCALE GENOMIC DNA]</scope>
    <source>
        <strain evidence="3">ATCC PRA-425</strain>
    </source>
</reference>
<dbReference type="OrthoDB" id="190265at2759"/>
<feature type="domain" description="Peptidase C1A papain C-terminal" evidence="2">
    <location>
        <begin position="102"/>
        <end position="290"/>
    </location>
</feature>
<evidence type="ECO:0000313" key="4">
    <source>
        <dbReference type="Proteomes" id="UP000591131"/>
    </source>
</evidence>
<feature type="chain" id="PRO_5029544239" description="Peptidase C1A papain C-terminal domain-containing protein" evidence="1">
    <location>
        <begin position="22"/>
        <end position="290"/>
    </location>
</feature>
<dbReference type="Pfam" id="PF00112">
    <property type="entry name" value="Peptidase_C1"/>
    <property type="match status" value="1"/>
</dbReference>
<accession>A0A7J6LYF7</accession>
<keyword evidence="4" id="KW-1185">Reference proteome</keyword>
<feature type="signal peptide" evidence="1">
    <location>
        <begin position="1"/>
        <end position="21"/>
    </location>
</feature>
<dbReference type="Gene3D" id="3.90.70.10">
    <property type="entry name" value="Cysteine proteinases"/>
    <property type="match status" value="1"/>
</dbReference>
<dbReference type="GO" id="GO:0008234">
    <property type="term" value="F:cysteine-type peptidase activity"/>
    <property type="evidence" value="ECO:0007669"/>
    <property type="project" value="InterPro"/>
</dbReference>
<dbReference type="GO" id="GO:0006508">
    <property type="term" value="P:proteolysis"/>
    <property type="evidence" value="ECO:0007669"/>
    <property type="project" value="InterPro"/>
</dbReference>
<keyword evidence="1" id="KW-0732">Signal</keyword>
<sequence>MNLTDVSSALLLSCLWYCCPGAVYNQDEVNNIFLKLKAATDLIYTSEEELHHYERFKTDLVEEGSISASYGDMLKLHGGPKFDRKAKDLIETNLSVAVVAGLPPTFDLREEYKECANVIGHVSDQEACNSCVAISAVGVLNDRLCIRTKGKFNKILSSGYVVACCGKKGPCRGDFCSDGATATNVWSFLARSGVPTGGDYVLAKSMTADSGCWPYDFPKCDHCEQGKGTYPRCPDTPPPTPSCSSDCPNKQYKVKLSEELQFVKPSGRVDVPRDVDSIKQEIFTGGSVRG</sequence>
<dbReference type="InterPro" id="IPR038765">
    <property type="entry name" value="Papain-like_cys_pep_sf"/>
</dbReference>
<protein>
    <recommendedName>
        <fullName evidence="2">Peptidase C1A papain C-terminal domain-containing protein</fullName>
    </recommendedName>
</protein>
<evidence type="ECO:0000259" key="2">
    <source>
        <dbReference type="SMART" id="SM00645"/>
    </source>
</evidence>
<dbReference type="SMART" id="SM00645">
    <property type="entry name" value="Pept_C1"/>
    <property type="match status" value="1"/>
</dbReference>
<name>A0A7J6LYF7_PERCH</name>
<dbReference type="InterPro" id="IPR000668">
    <property type="entry name" value="Peptidase_C1A_C"/>
</dbReference>
<dbReference type="EMBL" id="JAAPAO010000290">
    <property type="protein sequence ID" value="KAF4664328.1"/>
    <property type="molecule type" value="Genomic_DNA"/>
</dbReference>
<organism evidence="3 4">
    <name type="scientific">Perkinsus chesapeaki</name>
    <name type="common">Clam parasite</name>
    <name type="synonym">Perkinsus andrewsi</name>
    <dbReference type="NCBI Taxonomy" id="330153"/>
    <lineage>
        <taxon>Eukaryota</taxon>
        <taxon>Sar</taxon>
        <taxon>Alveolata</taxon>
        <taxon>Perkinsozoa</taxon>
        <taxon>Perkinsea</taxon>
        <taxon>Perkinsida</taxon>
        <taxon>Perkinsidae</taxon>
        <taxon>Perkinsus</taxon>
    </lineage>
</organism>
<gene>
    <name evidence="3" type="ORF">FOL47_005192</name>
</gene>
<dbReference type="SUPFAM" id="SSF54001">
    <property type="entry name" value="Cysteine proteinases"/>
    <property type="match status" value="1"/>
</dbReference>
<comment type="caution">
    <text evidence="3">The sequence shown here is derived from an EMBL/GenBank/DDBJ whole genome shotgun (WGS) entry which is preliminary data.</text>
</comment>